<dbReference type="Gene3D" id="2.30.30.210">
    <property type="entry name" value="Ribonuclease P/MRP, subunit p29"/>
    <property type="match status" value="1"/>
</dbReference>
<keyword evidence="7 10" id="KW-0378">Hydrolase</keyword>
<dbReference type="SUPFAM" id="SSF54001">
    <property type="entry name" value="Cysteine proteinases"/>
    <property type="match status" value="1"/>
</dbReference>
<dbReference type="CDD" id="cd00044">
    <property type="entry name" value="CysPc"/>
    <property type="match status" value="1"/>
</dbReference>
<dbReference type="SMART" id="SM00720">
    <property type="entry name" value="calpain_III"/>
    <property type="match status" value="1"/>
</dbReference>
<evidence type="ECO:0000256" key="10">
    <source>
        <dbReference type="PROSITE-ProRule" id="PRU00239"/>
    </source>
</evidence>
<feature type="domain" description="Calpain catalytic" evidence="11">
    <location>
        <begin position="180"/>
        <end position="478"/>
    </location>
</feature>
<dbReference type="InterPro" id="IPR001300">
    <property type="entry name" value="Peptidase_C2_calpain_cat"/>
</dbReference>
<evidence type="ECO:0000313" key="13">
    <source>
        <dbReference type="EMBL" id="KAL5105736.1"/>
    </source>
</evidence>
<dbReference type="PROSITE" id="PS50203">
    <property type="entry name" value="CALPAIN_CAT"/>
    <property type="match status" value="1"/>
</dbReference>
<feature type="domain" description="EF-hand" evidence="12">
    <location>
        <begin position="710"/>
        <end position="745"/>
    </location>
</feature>
<dbReference type="Pfam" id="PF00648">
    <property type="entry name" value="Peptidase_C2"/>
    <property type="match status" value="1"/>
</dbReference>
<dbReference type="InterPro" id="IPR036980">
    <property type="entry name" value="RNase_P/MRP_Rpp29_sf"/>
</dbReference>
<keyword evidence="8 10" id="KW-0788">Thiol protease</keyword>
<dbReference type="InterPro" id="IPR000169">
    <property type="entry name" value="Pept_cys_AS"/>
</dbReference>
<protein>
    <submittedName>
        <fullName evidence="13">Calpain-9</fullName>
    </submittedName>
</protein>
<evidence type="ECO:0000256" key="2">
    <source>
        <dbReference type="ARBA" id="ARBA00022490"/>
    </source>
</evidence>
<dbReference type="Proteomes" id="UP001651158">
    <property type="component" value="Unassembled WGS sequence"/>
</dbReference>
<dbReference type="InterPro" id="IPR023534">
    <property type="entry name" value="Rof/RNase_P-like"/>
</dbReference>
<dbReference type="InterPro" id="IPR022684">
    <property type="entry name" value="Calpain_cysteine_protease"/>
</dbReference>
<keyword evidence="5" id="KW-0540">Nuclease</keyword>
<feature type="active site" evidence="10">
    <location>
        <position position="393"/>
    </location>
</feature>
<feature type="active site" evidence="10">
    <location>
        <position position="236"/>
    </location>
</feature>
<dbReference type="PROSITE" id="PS00139">
    <property type="entry name" value="THIOL_PROTEASE_CYS"/>
    <property type="match status" value="1"/>
</dbReference>
<keyword evidence="2" id="KW-0963">Cytoplasm</keyword>
<dbReference type="SMART" id="SM00230">
    <property type="entry name" value="CysPc"/>
    <property type="match status" value="1"/>
</dbReference>
<dbReference type="HAMAP" id="MF_00754">
    <property type="entry name" value="RNase_P_1"/>
    <property type="match status" value="1"/>
</dbReference>
<proteinExistence type="inferred from homology"/>
<evidence type="ECO:0000259" key="11">
    <source>
        <dbReference type="PROSITE" id="PS50203"/>
    </source>
</evidence>
<evidence type="ECO:0000256" key="4">
    <source>
        <dbReference type="ARBA" id="ARBA00022694"/>
    </source>
</evidence>
<comment type="caution">
    <text evidence="13">The sequence shown here is derived from an EMBL/GenBank/DDBJ whole genome shotgun (WGS) entry which is preliminary data.</text>
</comment>
<dbReference type="PROSITE" id="PS00018">
    <property type="entry name" value="EF_HAND_1"/>
    <property type="match status" value="1"/>
</dbReference>
<dbReference type="Gene3D" id="1.10.238.10">
    <property type="entry name" value="EF-hand"/>
    <property type="match status" value="1"/>
</dbReference>
<evidence type="ECO:0000256" key="1">
    <source>
        <dbReference type="ARBA" id="ARBA00007623"/>
    </source>
</evidence>
<dbReference type="EMBL" id="JAKROA010000007">
    <property type="protein sequence ID" value="KAL5105736.1"/>
    <property type="molecule type" value="Genomic_DNA"/>
</dbReference>
<keyword evidence="4" id="KW-0819">tRNA processing</keyword>
<evidence type="ECO:0000256" key="6">
    <source>
        <dbReference type="ARBA" id="ARBA00022759"/>
    </source>
</evidence>
<evidence type="ECO:0000256" key="5">
    <source>
        <dbReference type="ARBA" id="ARBA00022722"/>
    </source>
</evidence>
<dbReference type="Pfam" id="PF01868">
    <property type="entry name" value="RNase_P-MRP_p29"/>
    <property type="match status" value="1"/>
</dbReference>
<keyword evidence="6" id="KW-0255">Endonuclease</keyword>
<dbReference type="PRINTS" id="PR00704">
    <property type="entry name" value="CALPAIN"/>
</dbReference>
<organism evidence="13 14">
    <name type="scientific">Taenia crassiceps</name>
    <dbReference type="NCBI Taxonomy" id="6207"/>
    <lineage>
        <taxon>Eukaryota</taxon>
        <taxon>Metazoa</taxon>
        <taxon>Spiralia</taxon>
        <taxon>Lophotrochozoa</taxon>
        <taxon>Platyhelminthes</taxon>
        <taxon>Cestoda</taxon>
        <taxon>Eucestoda</taxon>
        <taxon>Cyclophyllidea</taxon>
        <taxon>Taeniidae</taxon>
        <taxon>Taenia</taxon>
    </lineage>
</organism>
<dbReference type="SMART" id="SM00538">
    <property type="entry name" value="POP4"/>
    <property type="match status" value="1"/>
</dbReference>
<dbReference type="SUPFAM" id="SSF47473">
    <property type="entry name" value="EF-hand"/>
    <property type="match status" value="1"/>
</dbReference>
<dbReference type="PANTHER" id="PTHR10183:SF433">
    <property type="entry name" value="CALPAIN-A-RELATED"/>
    <property type="match status" value="1"/>
</dbReference>
<evidence type="ECO:0000256" key="3">
    <source>
        <dbReference type="ARBA" id="ARBA00022670"/>
    </source>
</evidence>
<dbReference type="PROSITE" id="PS50222">
    <property type="entry name" value="EF_HAND_2"/>
    <property type="match status" value="1"/>
</dbReference>
<evidence type="ECO:0000256" key="9">
    <source>
        <dbReference type="ARBA" id="ARBA00022837"/>
    </source>
</evidence>
<dbReference type="InterPro" id="IPR036213">
    <property type="entry name" value="Calpain_III_sf"/>
</dbReference>
<dbReference type="CDD" id="cd00214">
    <property type="entry name" value="Calpain_III"/>
    <property type="match status" value="1"/>
</dbReference>
<dbReference type="InterPro" id="IPR018247">
    <property type="entry name" value="EF_Hand_1_Ca_BS"/>
</dbReference>
<reference evidence="13 14" key="1">
    <citation type="journal article" date="2022" name="Front. Cell. Infect. Microbiol.">
        <title>The Genomes of Two Strains of Taenia crassiceps the Animal Model for the Study of Human Cysticercosis.</title>
        <authorList>
            <person name="Bobes R.J."/>
            <person name="Estrada K."/>
            <person name="Rios-Valencia D.G."/>
            <person name="Calderon-Gallegos A."/>
            <person name="de la Torre P."/>
            <person name="Carrero J.C."/>
            <person name="Sanchez-Flores A."/>
            <person name="Laclette J.P."/>
        </authorList>
    </citation>
    <scope>NUCLEOTIDE SEQUENCE [LARGE SCALE GENOMIC DNA]</scope>
    <source>
        <strain evidence="13">WFUcys</strain>
    </source>
</reference>
<dbReference type="CDD" id="cd16196">
    <property type="entry name" value="EFh_PEF_CalpA_B"/>
    <property type="match status" value="1"/>
</dbReference>
<dbReference type="InterPro" id="IPR011992">
    <property type="entry name" value="EF-hand-dom_pair"/>
</dbReference>
<dbReference type="InterPro" id="IPR023538">
    <property type="entry name" value="RNP1"/>
</dbReference>
<dbReference type="InterPro" id="IPR022682">
    <property type="entry name" value="Calpain_domain_III"/>
</dbReference>
<dbReference type="InterPro" id="IPR022683">
    <property type="entry name" value="Calpain_III"/>
</dbReference>
<dbReference type="Gene3D" id="3.90.70.10">
    <property type="entry name" value="Cysteine proteinases"/>
    <property type="match status" value="1"/>
</dbReference>
<comment type="similarity">
    <text evidence="1">Belongs to the peptidase C2 family.</text>
</comment>
<dbReference type="Pfam" id="PF01067">
    <property type="entry name" value="Calpain_III"/>
    <property type="match status" value="1"/>
</dbReference>
<feature type="active site" evidence="10">
    <location>
        <position position="418"/>
    </location>
</feature>
<dbReference type="SUPFAM" id="SSF49758">
    <property type="entry name" value="Calpain large subunit, middle domain (domain III)"/>
    <property type="match status" value="1"/>
</dbReference>
<evidence type="ECO:0000259" key="12">
    <source>
        <dbReference type="PROSITE" id="PS50222"/>
    </source>
</evidence>
<dbReference type="InterPro" id="IPR002048">
    <property type="entry name" value="EF_hand_dom"/>
</dbReference>
<evidence type="ECO:0000313" key="14">
    <source>
        <dbReference type="Proteomes" id="UP001651158"/>
    </source>
</evidence>
<keyword evidence="3 10" id="KW-0645">Protease</keyword>
<keyword evidence="9" id="KW-0106">Calcium</keyword>
<accession>A0ABR4Q7S7</accession>
<sequence length="839" mass="95111">MTCPVDLPQRLNELWNSYAKSLVDWTKVTNGAKITSRLENVLRMDLIGARMRVLRSISTKQVDLEGVVTMETRNIFYLATEDESVAAARLHIVPKRGTVLLLRMPGAEVALNGSALAYRPVDRTLKKWKSNLAAGTKKRKGAQNMDLFTNLLFSVTDPSLEHSRKWFQREVEAQLQRGGLFEDPFMPPVDSTIWPDRSNSSSKYRWRRPGEIVANPQFIADGLSRFDIRQGELGDCWLIAALACLSMHQKLLGEVVPCGQSFLPSRDGSPLNANGGFAYVGMFWFRFWYFGYWVDVVVDDRLPTDGNRLCFMHSSDRREFWSALLEKAYAKLIGSYDALRGGTTSEGMEDFTGENLFSIMSRAHSRCSLLACSIDASPEELEADGPCGLIKGHAYSITDVRTIRETSGDRMQMLRLRNPWGNEREWVGPWSDKSKEWSRISPEERMKIGLTFDNDGEFWMAFKDFKRYFSRLEMCHLSPDFDQMESTAKGAPPKRKWEMTRHEGEWLRNSTAGGCLNNRNTFHMNPQIRVSVVDADEADDDPTGTIVVGLMQKGMREKRQSPFSIGYVIYPFPAGAPANALLTREFFLRTPMSARSIFANTREVCGRHKLMPGDYVIVPSTFMPNEEAKFLLRIFSERPYTAGELDDQIVCGVDPAAPLPSMPRDEEMIAKLKSAFDAIAGDTGDIEAEDLRNILNRVFENKVGECFEGFSLETARSMVALMDVDTSGTLGFEEFTTLWYELRLWLTIFKEADAAKEGKLCTYDLRTVLSDVGITISNEIFKAIVCRYAHDGVIVFDDFVLLLVRLITVFGKFKENLEDRESLKASFSVDEFLRCVLYT</sequence>
<dbReference type="SUPFAM" id="SSF101744">
    <property type="entry name" value="Rof/RNase P subunit-like"/>
    <property type="match status" value="1"/>
</dbReference>
<dbReference type="Gene3D" id="2.60.120.380">
    <property type="match status" value="1"/>
</dbReference>
<dbReference type="InterPro" id="IPR033883">
    <property type="entry name" value="C2_III"/>
</dbReference>
<dbReference type="InterPro" id="IPR002730">
    <property type="entry name" value="Rpp29/RNP1"/>
</dbReference>
<keyword evidence="14" id="KW-1185">Reference proteome</keyword>
<dbReference type="PANTHER" id="PTHR10183">
    <property type="entry name" value="CALPAIN"/>
    <property type="match status" value="1"/>
</dbReference>
<evidence type="ECO:0000256" key="7">
    <source>
        <dbReference type="ARBA" id="ARBA00022801"/>
    </source>
</evidence>
<dbReference type="InterPro" id="IPR038765">
    <property type="entry name" value="Papain-like_cys_pep_sf"/>
</dbReference>
<name>A0ABR4Q7S7_9CEST</name>
<gene>
    <name evidence="13" type="ORF">TcWFU_003411</name>
</gene>
<evidence type="ECO:0000256" key="8">
    <source>
        <dbReference type="ARBA" id="ARBA00022807"/>
    </source>
</evidence>